<proteinExistence type="inferred from homology"/>
<evidence type="ECO:0000259" key="3">
    <source>
        <dbReference type="Pfam" id="PF11250"/>
    </source>
</evidence>
<dbReference type="Pfam" id="PF11250">
    <property type="entry name" value="FAF"/>
    <property type="match status" value="1"/>
</dbReference>
<dbReference type="PANTHER" id="PTHR33155:SF4">
    <property type="entry name" value="PROTEIN FANTASTIC FOUR 3"/>
    <property type="match status" value="1"/>
</dbReference>
<feature type="region of interest" description="Disordered" evidence="2">
    <location>
        <begin position="27"/>
        <end position="47"/>
    </location>
</feature>
<name>A0AAN9K1G8_CANGL</name>
<dbReference type="InterPro" id="IPR021410">
    <property type="entry name" value="FAF"/>
</dbReference>
<comment type="similarity">
    <text evidence="1">Belongs to the fantastic four family.</text>
</comment>
<keyword evidence="5" id="KW-1185">Reference proteome</keyword>
<reference evidence="4 5" key="1">
    <citation type="submission" date="2024-01" db="EMBL/GenBank/DDBJ databases">
        <title>The genomes of 5 underutilized Papilionoideae crops provide insights into root nodulation and disease resistanc.</title>
        <authorList>
            <person name="Jiang F."/>
        </authorList>
    </citation>
    <scope>NUCLEOTIDE SEQUENCE [LARGE SCALE GENOMIC DNA]</scope>
    <source>
        <strain evidence="4">LVBAO_FW01</strain>
        <tissue evidence="4">Leaves</tissue>
    </source>
</reference>
<accession>A0AAN9K1G8</accession>
<comment type="caution">
    <text evidence="4">The sequence shown here is derived from an EMBL/GenBank/DDBJ whole genome shotgun (WGS) entry which is preliminary data.</text>
</comment>
<evidence type="ECO:0000256" key="2">
    <source>
        <dbReference type="SAM" id="MobiDB-lite"/>
    </source>
</evidence>
<evidence type="ECO:0000313" key="5">
    <source>
        <dbReference type="Proteomes" id="UP001367508"/>
    </source>
</evidence>
<protein>
    <recommendedName>
        <fullName evidence="3">FAF domain-containing protein</fullName>
    </recommendedName>
</protein>
<dbReference type="Proteomes" id="UP001367508">
    <property type="component" value="Unassembled WGS sequence"/>
</dbReference>
<organism evidence="4 5">
    <name type="scientific">Canavalia gladiata</name>
    <name type="common">Sword bean</name>
    <name type="synonym">Dolichos gladiatus</name>
    <dbReference type="NCBI Taxonomy" id="3824"/>
    <lineage>
        <taxon>Eukaryota</taxon>
        <taxon>Viridiplantae</taxon>
        <taxon>Streptophyta</taxon>
        <taxon>Embryophyta</taxon>
        <taxon>Tracheophyta</taxon>
        <taxon>Spermatophyta</taxon>
        <taxon>Magnoliopsida</taxon>
        <taxon>eudicotyledons</taxon>
        <taxon>Gunneridae</taxon>
        <taxon>Pentapetalae</taxon>
        <taxon>rosids</taxon>
        <taxon>fabids</taxon>
        <taxon>Fabales</taxon>
        <taxon>Fabaceae</taxon>
        <taxon>Papilionoideae</taxon>
        <taxon>50 kb inversion clade</taxon>
        <taxon>NPAAA clade</taxon>
        <taxon>indigoferoid/millettioid clade</taxon>
        <taxon>Phaseoleae</taxon>
        <taxon>Canavalia</taxon>
    </lineage>
</organism>
<sequence length="360" mass="40247">MAAMVCPGLQPYLDSQLVESRIHRLRFPSSSSSSSSSPKPITPPQPMDLALKSCVWESNNKTNNSNKTDSTVEKGGWSSIQTLNSNVSQGLKESSYGPSYVRLSPKSLELCTENLGNETGTDMIEIDLLPCATTGSNLGTMEGQNRKQRAQVSGAKEFPPPLTTIRGSESLRVRPHREGGRLVLQVTKVSSCFQAQRSHGRLRLCLSTHQQDQHHHAHIQQHLQTHKTNAQTLDLEDHEEQQLDAENEDSCGGGWEEPKVNNGWSIETQSRRRRRRSSRCKEDQLVRMISESDVVVLPLLIRVGRMLPITLIPPCAPTWVNAYVPVPSSHVLTITHTVSEYYHYVKSNSLIWCSFYTNVP</sequence>
<dbReference type="EMBL" id="JAYMYQ010000010">
    <property type="protein sequence ID" value="KAK7308173.1"/>
    <property type="molecule type" value="Genomic_DNA"/>
</dbReference>
<feature type="domain" description="FAF" evidence="3">
    <location>
        <begin position="157"/>
        <end position="206"/>
    </location>
</feature>
<evidence type="ECO:0000313" key="4">
    <source>
        <dbReference type="EMBL" id="KAK7308173.1"/>
    </source>
</evidence>
<feature type="region of interest" description="Disordered" evidence="2">
    <location>
        <begin position="246"/>
        <end position="277"/>
    </location>
</feature>
<dbReference type="PANTHER" id="PTHR33155">
    <property type="entry name" value="FANTASTIC FOUR-LIKE PROTEIN (DUF3049)"/>
    <property type="match status" value="1"/>
</dbReference>
<evidence type="ECO:0000256" key="1">
    <source>
        <dbReference type="ARBA" id="ARBA00008690"/>
    </source>
</evidence>
<dbReference type="InterPro" id="IPR046431">
    <property type="entry name" value="FAF_dom"/>
</dbReference>
<dbReference type="AlphaFoldDB" id="A0AAN9K1G8"/>
<gene>
    <name evidence="4" type="ORF">VNO77_41770</name>
</gene>